<name>A0A2N0B6X7_9LEPT</name>
<dbReference type="Pfam" id="PF01039">
    <property type="entry name" value="Carboxyl_trans"/>
    <property type="match status" value="1"/>
</dbReference>
<feature type="domain" description="CoA carboxyltransferase C-terminal" evidence="3">
    <location>
        <begin position="277"/>
        <end position="550"/>
    </location>
</feature>
<feature type="region of interest" description="Disordered" evidence="1">
    <location>
        <begin position="1"/>
        <end position="22"/>
    </location>
</feature>
<sequence>MSETNYSLENPFQSSTEPEVPKTRGLYEEANELGKELLDKPLAGGGVDRILVQHSKERMTVWERIKVLTDQEPNILYQNWGKNLDGASLVTGILNINGRDVAIYGHDFTLRAGSMDATNGSKLARLIYMAGEHGIPLIGMNDSAGAYVPAGVGGLDGYSEAFTALRKISGVVPSLMLMFGFNAGGGAYLPRQGSFMIQCENTFFGLTGPGVVKSVLGEDISADDLGGPKVHGQSGVVDLVTGDELGSLRTALRLLSYLPDNNRSFAPFHPTSDPTDRFIYEEEILFKKTFNSPTGMNTPFDITLYLQNICDHGQYFEIQPQRSRNLVTAFGRIGGHVVAFVANNSAVSSGQIDIGAARKGTRFIRFCNLYNIPIVFLEDTTGFLPGKEQEQNGIVLEGRKLLDSIIDIRKPRLTLIIRNAFGGAYACFNSYHVGADMVFALPTARIAVMGPAGKDYVYKDEVSAVQREYQENVKKGMPDKEAVTIRDKKLQAISTQYERELMNPKEALSLGSVSRIVLPGTTRNILHQNLDYLIRHYKPEPLSGPQREFE</sequence>
<accession>A0A2N0B6X7</accession>
<dbReference type="GO" id="GO:0004658">
    <property type="term" value="F:propionyl-CoA carboxylase activity"/>
    <property type="evidence" value="ECO:0007669"/>
    <property type="project" value="TreeGrafter"/>
</dbReference>
<dbReference type="AlphaFoldDB" id="A0A2N0B6X7"/>
<dbReference type="InterPro" id="IPR034733">
    <property type="entry name" value="AcCoA_carboxyl_beta"/>
</dbReference>
<feature type="domain" description="CoA carboxyltransferase N-terminal" evidence="2">
    <location>
        <begin position="26"/>
        <end position="270"/>
    </location>
</feature>
<proteinExistence type="predicted"/>
<organism evidence="4">
    <name type="scientific">Leptospira ellisii</name>
    <dbReference type="NCBI Taxonomy" id="2023197"/>
    <lineage>
        <taxon>Bacteria</taxon>
        <taxon>Pseudomonadati</taxon>
        <taxon>Spirochaetota</taxon>
        <taxon>Spirochaetia</taxon>
        <taxon>Leptospirales</taxon>
        <taxon>Leptospiraceae</taxon>
        <taxon>Leptospira</taxon>
    </lineage>
</organism>
<dbReference type="GO" id="GO:0016740">
    <property type="term" value="F:transferase activity"/>
    <property type="evidence" value="ECO:0007669"/>
    <property type="project" value="UniProtKB-KW"/>
</dbReference>
<dbReference type="InterPro" id="IPR051047">
    <property type="entry name" value="AccD/PCCB"/>
</dbReference>
<dbReference type="InterPro" id="IPR011763">
    <property type="entry name" value="COA_CT_C"/>
</dbReference>
<dbReference type="Gene3D" id="3.90.226.10">
    <property type="entry name" value="2-enoyl-CoA Hydratase, Chain A, domain 1"/>
    <property type="match status" value="2"/>
</dbReference>
<dbReference type="OrthoDB" id="9803706at2"/>
<dbReference type="PANTHER" id="PTHR43842:SF2">
    <property type="entry name" value="PROPIONYL-COA CARBOXYLASE BETA CHAIN, MITOCHONDRIAL"/>
    <property type="match status" value="1"/>
</dbReference>
<feature type="compositionally biased region" description="Polar residues" evidence="1">
    <location>
        <begin position="1"/>
        <end position="17"/>
    </location>
</feature>
<dbReference type="SUPFAM" id="SSF52096">
    <property type="entry name" value="ClpP/crotonase"/>
    <property type="match status" value="2"/>
</dbReference>
<dbReference type="InterPro" id="IPR029045">
    <property type="entry name" value="ClpP/crotonase-like_dom_sf"/>
</dbReference>
<comment type="caution">
    <text evidence="4">The sequence shown here is derived from an EMBL/GenBank/DDBJ whole genome shotgun (WGS) entry which is preliminary data.</text>
</comment>
<gene>
    <name evidence="4" type="ORF">CH379_13785</name>
</gene>
<dbReference type="InterPro" id="IPR011762">
    <property type="entry name" value="COA_CT_N"/>
</dbReference>
<dbReference type="PANTHER" id="PTHR43842">
    <property type="entry name" value="PROPIONYL-COA CARBOXYLASE BETA CHAIN"/>
    <property type="match status" value="1"/>
</dbReference>
<keyword evidence="4" id="KW-0808">Transferase</keyword>
<evidence type="ECO:0000313" key="4">
    <source>
        <dbReference type="EMBL" id="PJZ92322.1"/>
    </source>
</evidence>
<evidence type="ECO:0000259" key="2">
    <source>
        <dbReference type="PROSITE" id="PS50980"/>
    </source>
</evidence>
<reference evidence="4" key="1">
    <citation type="submission" date="2017-07" db="EMBL/GenBank/DDBJ databases">
        <title>Leptospira spp. isolated from tropical soils.</title>
        <authorList>
            <person name="Thibeaux R."/>
            <person name="Iraola G."/>
            <person name="Ferres I."/>
            <person name="Bierque E."/>
            <person name="Girault D."/>
            <person name="Soupe-Gilbert M.-E."/>
            <person name="Picardeau M."/>
            <person name="Goarant C."/>
        </authorList>
    </citation>
    <scope>NUCLEOTIDE SEQUENCE [LARGE SCALE GENOMIC DNA]</scope>
    <source>
        <strain evidence="4">ATI7-C-A5</strain>
    </source>
</reference>
<evidence type="ECO:0000259" key="3">
    <source>
        <dbReference type="PROSITE" id="PS50989"/>
    </source>
</evidence>
<dbReference type="PROSITE" id="PS50980">
    <property type="entry name" value="COA_CT_NTER"/>
    <property type="match status" value="1"/>
</dbReference>
<protein>
    <submittedName>
        <fullName evidence="4">Acetyl-CoA carboxylase carboxyltransferase subunit</fullName>
    </submittedName>
</protein>
<dbReference type="PROSITE" id="PS50989">
    <property type="entry name" value="COA_CT_CTER"/>
    <property type="match status" value="1"/>
</dbReference>
<dbReference type="EMBL" id="NPEF01000148">
    <property type="protein sequence ID" value="PJZ92322.1"/>
    <property type="molecule type" value="Genomic_DNA"/>
</dbReference>
<evidence type="ECO:0000256" key="1">
    <source>
        <dbReference type="SAM" id="MobiDB-lite"/>
    </source>
</evidence>